<feature type="compositionally biased region" description="Basic and acidic residues" evidence="19">
    <location>
        <begin position="475"/>
        <end position="486"/>
    </location>
</feature>
<evidence type="ECO:0000256" key="7">
    <source>
        <dbReference type="ARBA" id="ARBA00022692"/>
    </source>
</evidence>
<evidence type="ECO:0000313" key="23">
    <source>
        <dbReference type="Proteomes" id="UP000559027"/>
    </source>
</evidence>
<evidence type="ECO:0000256" key="12">
    <source>
        <dbReference type="ARBA" id="ARBA00022989"/>
    </source>
</evidence>
<dbReference type="InterPro" id="IPR050805">
    <property type="entry name" value="ATG15_Lipase"/>
</dbReference>
<evidence type="ECO:0000313" key="22">
    <source>
        <dbReference type="EMBL" id="KAF5358483.1"/>
    </source>
</evidence>
<feature type="chain" id="PRO_5034408872" description="triacylglycerol lipase" evidence="20">
    <location>
        <begin position="21"/>
        <end position="486"/>
    </location>
</feature>
<dbReference type="EC" id="3.1.1.3" evidence="6"/>
<dbReference type="OrthoDB" id="58570at2759"/>
<evidence type="ECO:0000256" key="19">
    <source>
        <dbReference type="SAM" id="MobiDB-lite"/>
    </source>
</evidence>
<evidence type="ECO:0000256" key="1">
    <source>
        <dbReference type="ARBA" id="ARBA00001024"/>
    </source>
</evidence>
<evidence type="ECO:0000256" key="11">
    <source>
        <dbReference type="ARBA" id="ARBA00022968"/>
    </source>
</evidence>
<keyword evidence="23" id="KW-1185">Reference proteome</keyword>
<protein>
    <recommendedName>
        <fullName evidence="6">triacylglycerol lipase</fullName>
        <ecNumber evidence="6">3.1.1.3</ecNumber>
    </recommendedName>
    <alternativeName>
        <fullName evidence="18">Autophagy-related protein 15</fullName>
    </alternativeName>
</protein>
<comment type="subcellular location">
    <subcellularLocation>
        <location evidence="3">Endosome</location>
        <location evidence="3">Multivesicular body membrane</location>
        <topology evidence="3">Single-pass type II membrane protein</topology>
    </subcellularLocation>
    <subcellularLocation>
        <location evidence="2">Prevacuolar compartment membrane</location>
        <topology evidence="2">Single-pass type II membrane protein</topology>
    </subcellularLocation>
</comment>
<dbReference type="GO" id="GO:0004806">
    <property type="term" value="F:triacylglycerol lipase activity"/>
    <property type="evidence" value="ECO:0007669"/>
    <property type="project" value="UniProtKB-EC"/>
</dbReference>
<keyword evidence="11" id="KW-0735">Signal-anchor</keyword>
<dbReference type="GO" id="GO:0032585">
    <property type="term" value="C:multivesicular body membrane"/>
    <property type="evidence" value="ECO:0007669"/>
    <property type="project" value="UniProtKB-SubCell"/>
</dbReference>
<dbReference type="CDD" id="cd00519">
    <property type="entry name" value="Lipase_3"/>
    <property type="match status" value="1"/>
</dbReference>
<evidence type="ECO:0000256" key="16">
    <source>
        <dbReference type="ARBA" id="ARBA00023180"/>
    </source>
</evidence>
<keyword evidence="15" id="KW-0472">Membrane</keyword>
<comment type="catalytic activity">
    <reaction evidence="1">
        <text>a triacylglycerol + H2O = a diacylglycerol + a fatty acid + H(+)</text>
        <dbReference type="Rhea" id="RHEA:12044"/>
        <dbReference type="ChEBI" id="CHEBI:15377"/>
        <dbReference type="ChEBI" id="CHEBI:15378"/>
        <dbReference type="ChEBI" id="CHEBI:17855"/>
        <dbReference type="ChEBI" id="CHEBI:18035"/>
        <dbReference type="ChEBI" id="CHEBI:28868"/>
        <dbReference type="EC" id="3.1.1.3"/>
    </reaction>
</comment>
<dbReference type="Gene3D" id="3.40.50.1820">
    <property type="entry name" value="alpha/beta hydrolase"/>
    <property type="match status" value="1"/>
</dbReference>
<dbReference type="PANTHER" id="PTHR47175:SF2">
    <property type="entry name" value="LIPASE ATG15-RELATED"/>
    <property type="match status" value="1"/>
</dbReference>
<feature type="compositionally biased region" description="Acidic residues" evidence="19">
    <location>
        <begin position="454"/>
        <end position="470"/>
    </location>
</feature>
<evidence type="ECO:0000256" key="14">
    <source>
        <dbReference type="ARBA" id="ARBA00023098"/>
    </source>
</evidence>
<dbReference type="GO" id="GO:0046461">
    <property type="term" value="P:neutral lipid catabolic process"/>
    <property type="evidence" value="ECO:0007669"/>
    <property type="project" value="TreeGrafter"/>
</dbReference>
<dbReference type="Proteomes" id="UP000559027">
    <property type="component" value="Unassembled WGS sequence"/>
</dbReference>
<evidence type="ECO:0000256" key="13">
    <source>
        <dbReference type="ARBA" id="ARBA00023006"/>
    </source>
</evidence>
<dbReference type="PANTHER" id="PTHR47175">
    <property type="entry name" value="LIPASE ATG15-RELATED"/>
    <property type="match status" value="1"/>
</dbReference>
<dbReference type="EMBL" id="JAACJO010000005">
    <property type="protein sequence ID" value="KAF5358483.1"/>
    <property type="molecule type" value="Genomic_DNA"/>
</dbReference>
<dbReference type="InterPro" id="IPR002921">
    <property type="entry name" value="Fungal_lipase-type"/>
</dbReference>
<dbReference type="GO" id="GO:0004620">
    <property type="term" value="F:phospholipase activity"/>
    <property type="evidence" value="ECO:0007669"/>
    <property type="project" value="TreeGrafter"/>
</dbReference>
<dbReference type="InterPro" id="IPR029058">
    <property type="entry name" value="AB_hydrolase_fold"/>
</dbReference>
<evidence type="ECO:0000256" key="18">
    <source>
        <dbReference type="ARBA" id="ARBA00029828"/>
    </source>
</evidence>
<accession>A0A8H5G535</accession>
<keyword evidence="7" id="KW-0812">Transmembrane</keyword>
<evidence type="ECO:0000256" key="5">
    <source>
        <dbReference type="ARBA" id="ARBA00011137"/>
    </source>
</evidence>
<feature type="region of interest" description="Disordered" evidence="19">
    <location>
        <begin position="454"/>
        <end position="486"/>
    </location>
</feature>
<keyword evidence="20" id="KW-0732">Signal</keyword>
<evidence type="ECO:0000259" key="21">
    <source>
        <dbReference type="Pfam" id="PF01764"/>
    </source>
</evidence>
<keyword evidence="8" id="KW-0967">Endosome</keyword>
<keyword evidence="10" id="KW-0442">Lipid degradation</keyword>
<dbReference type="GO" id="GO:0034727">
    <property type="term" value="P:piecemeal microautophagy of the nucleus"/>
    <property type="evidence" value="ECO:0007669"/>
    <property type="project" value="TreeGrafter"/>
</dbReference>
<comment type="similarity">
    <text evidence="4">Belongs to the AB hydrolase superfamily. Lipase family.</text>
</comment>
<proteinExistence type="inferred from homology"/>
<feature type="signal peptide" evidence="20">
    <location>
        <begin position="1"/>
        <end position="20"/>
    </location>
</feature>
<dbReference type="GO" id="GO:0006660">
    <property type="term" value="P:phosphatidylserine catabolic process"/>
    <property type="evidence" value="ECO:0007669"/>
    <property type="project" value="TreeGrafter"/>
</dbReference>
<name>A0A8H5G535_9AGAR</name>
<keyword evidence="9" id="KW-0378">Hydrolase</keyword>
<keyword evidence="12" id="KW-1133">Transmembrane helix</keyword>
<comment type="caution">
    <text evidence="22">The sequence shown here is derived from an EMBL/GenBank/DDBJ whole genome shotgun (WGS) entry which is preliminary data.</text>
</comment>
<evidence type="ECO:0000256" key="8">
    <source>
        <dbReference type="ARBA" id="ARBA00022753"/>
    </source>
</evidence>
<evidence type="ECO:0000256" key="17">
    <source>
        <dbReference type="ARBA" id="ARBA00024663"/>
    </source>
</evidence>
<dbReference type="GO" id="GO:0005775">
    <property type="term" value="C:vacuolar lumen"/>
    <property type="evidence" value="ECO:0007669"/>
    <property type="project" value="TreeGrafter"/>
</dbReference>
<keyword evidence="16" id="KW-0325">Glycoprotein</keyword>
<evidence type="ECO:0000256" key="20">
    <source>
        <dbReference type="SAM" id="SignalP"/>
    </source>
</evidence>
<gene>
    <name evidence="22" type="ORF">D9756_001345</name>
</gene>
<evidence type="ECO:0000256" key="10">
    <source>
        <dbReference type="ARBA" id="ARBA00022963"/>
    </source>
</evidence>
<feature type="domain" description="Fungal lipase-type" evidence="21">
    <location>
        <begin position="227"/>
        <end position="262"/>
    </location>
</feature>
<evidence type="ECO:0000256" key="4">
    <source>
        <dbReference type="ARBA" id="ARBA00010701"/>
    </source>
</evidence>
<keyword evidence="14" id="KW-0443">Lipid metabolism</keyword>
<dbReference type="AlphaFoldDB" id="A0A8H5G535"/>
<dbReference type="SUPFAM" id="SSF53474">
    <property type="entry name" value="alpha/beta-Hydrolases"/>
    <property type="match status" value="1"/>
</dbReference>
<sequence length="486" mass="54511">MLLRLASLTCPILLANAVVAQQIIFGLHHDMVSGMPLDHPESPGFSSGIPQPLQPSDVTLRTRPTTVYRPSSLTALRDARMRSMHLGESPVDPIEWEAQEVQGPDIEDRHTLAQLARMSGDAYALPGMPNWYESFPFGWEDIDDGFRGQVFLSGDNSTVILSIKGTTLNGPTSKKDRFNDNLLFSCCCAHVTPPWLIRRVCKCYANRYRCDNSCLSKALTDDTLFYSIGTKLVDDLLEMYPEANIWLTGHSLGGALASLLGATYGFPAVAFESPGERTAANRLHLLIPPAPPANSVNLVSSRDNPNHPAYPHLPITHVYHTADPIPQGGCTGFFSPCVQAGFALETRCHLGHSVVFDTVGELGWFVDVRTHVIRVVINRILEDWSVDWSDDDGDNKEIDRRRSWWSRIKRRLLWWLRGEDTKALLGEKKRRDVPMAKVEEDCVDCYKWEFGDFELPDDDGEKPDDDDIPEPPDPSIRRAELEYPQD</sequence>
<organism evidence="22 23">
    <name type="scientific">Leucocoprinus leucothites</name>
    <dbReference type="NCBI Taxonomy" id="201217"/>
    <lineage>
        <taxon>Eukaryota</taxon>
        <taxon>Fungi</taxon>
        <taxon>Dikarya</taxon>
        <taxon>Basidiomycota</taxon>
        <taxon>Agaricomycotina</taxon>
        <taxon>Agaricomycetes</taxon>
        <taxon>Agaricomycetidae</taxon>
        <taxon>Agaricales</taxon>
        <taxon>Agaricineae</taxon>
        <taxon>Agaricaceae</taxon>
        <taxon>Leucocoprinus</taxon>
    </lineage>
</organism>
<evidence type="ECO:0000256" key="9">
    <source>
        <dbReference type="ARBA" id="ARBA00022801"/>
    </source>
</evidence>
<dbReference type="GO" id="GO:0034496">
    <property type="term" value="P:multivesicular body membrane disassembly"/>
    <property type="evidence" value="ECO:0007669"/>
    <property type="project" value="TreeGrafter"/>
</dbReference>
<dbReference type="Pfam" id="PF01764">
    <property type="entry name" value="Lipase_3"/>
    <property type="match status" value="1"/>
</dbReference>
<reference evidence="22 23" key="1">
    <citation type="journal article" date="2020" name="ISME J.">
        <title>Uncovering the hidden diversity of litter-decomposition mechanisms in mushroom-forming fungi.</title>
        <authorList>
            <person name="Floudas D."/>
            <person name="Bentzer J."/>
            <person name="Ahren D."/>
            <person name="Johansson T."/>
            <person name="Persson P."/>
            <person name="Tunlid A."/>
        </authorList>
    </citation>
    <scope>NUCLEOTIDE SEQUENCE [LARGE SCALE GENOMIC DNA]</scope>
    <source>
        <strain evidence="22 23">CBS 146.42</strain>
    </source>
</reference>
<comment type="subunit">
    <text evidence="5">Binds to both phosphatidylinositol (PI) and phosphatidylinositol 3,5-bisphosphate (PIP2).</text>
</comment>
<evidence type="ECO:0000256" key="15">
    <source>
        <dbReference type="ARBA" id="ARBA00023136"/>
    </source>
</evidence>
<keyword evidence="13" id="KW-0072">Autophagy</keyword>
<evidence type="ECO:0000256" key="2">
    <source>
        <dbReference type="ARBA" id="ARBA00004270"/>
    </source>
</evidence>
<comment type="function">
    <text evidence="17">Lipase which is essential for lysis of subvacuolar cytoplasm to vacuole targeted bodies and intravacuolar autophagic bodies. Involved in the lysis of intravacuolar multivesicular body (MVB) vesicles. The intravacuolar membrane disintegration by ATG15 is critical to life span extension.</text>
</comment>
<evidence type="ECO:0000256" key="3">
    <source>
        <dbReference type="ARBA" id="ARBA00004343"/>
    </source>
</evidence>
<evidence type="ECO:0000256" key="6">
    <source>
        <dbReference type="ARBA" id="ARBA00013279"/>
    </source>
</evidence>